<comment type="subcellular location">
    <subcellularLocation>
        <location evidence="1">Membrane</location>
        <topology evidence="1">Multi-pass membrane protein</topology>
    </subcellularLocation>
</comment>
<dbReference type="VEuPathDB" id="CryptoDB:Cvel_14586"/>
<organism evidence="10">
    <name type="scientific">Chromera velia CCMP2878</name>
    <dbReference type="NCBI Taxonomy" id="1169474"/>
    <lineage>
        <taxon>Eukaryota</taxon>
        <taxon>Sar</taxon>
        <taxon>Alveolata</taxon>
        <taxon>Colpodellida</taxon>
        <taxon>Chromeraceae</taxon>
        <taxon>Chromera</taxon>
    </lineage>
</organism>
<sequence>MHSTSAWVRVTSTLPLAIVIFFYAFEVVTYEYHFCHLMLSPLSPRLAIVYQVSFALLWVCAVWSYWKTVATEPGRLPETWLSLIRNSDVPTADVYRRWCPRMAQHCNKCDIKRPERAHHCSICGFCVLRMDHHCPWIGNCIGFKNHKHFLLLNFWGSVCALFYAATAGKTWFGAIKDPSLIRAMGPGVWISFIFGWGLSITFVLSLQMMFWGHLYLLACNQTTLESGYPGRNPYSLSVMQNLEQTFGQFGWDWAFPVEPFRPLADGLSYPVNGSRPPSPALSLGASASNPQEAPVQYSSKTSLAGRGERERAEANHPTPVFSTPLLLGCSPITMAEFRPQQWSDRSDRSSSSAHALPA</sequence>
<accession>A0A0G4F1C1</accession>
<dbReference type="GO" id="GO:0019706">
    <property type="term" value="F:protein-cysteine S-palmitoyltransferase activity"/>
    <property type="evidence" value="ECO:0007669"/>
    <property type="project" value="UniProtKB-EC"/>
</dbReference>
<evidence type="ECO:0000256" key="4">
    <source>
        <dbReference type="ARBA" id="ARBA00022989"/>
    </source>
</evidence>
<keyword evidence="3 7" id="KW-0812">Transmembrane</keyword>
<feature type="domain" description="Palmitoyltransferase DHHC" evidence="9">
    <location>
        <begin position="103"/>
        <end position="225"/>
    </location>
</feature>
<keyword evidence="6 7" id="KW-0012">Acyltransferase</keyword>
<evidence type="ECO:0000256" key="1">
    <source>
        <dbReference type="ARBA" id="ARBA00004141"/>
    </source>
</evidence>
<dbReference type="InterPro" id="IPR039859">
    <property type="entry name" value="PFA4/ZDH16/20/ERF2-like"/>
</dbReference>
<keyword evidence="4 7" id="KW-1133">Transmembrane helix</keyword>
<feature type="transmembrane region" description="Helical" evidence="7">
    <location>
        <begin position="46"/>
        <end position="66"/>
    </location>
</feature>
<gene>
    <name evidence="10" type="ORF">Cvel_14586</name>
</gene>
<dbReference type="EMBL" id="CDMZ01000048">
    <property type="protein sequence ID" value="CEM05365.1"/>
    <property type="molecule type" value="Genomic_DNA"/>
</dbReference>
<feature type="region of interest" description="Disordered" evidence="8">
    <location>
        <begin position="279"/>
        <end position="322"/>
    </location>
</feature>
<proteinExistence type="inferred from homology"/>
<feature type="transmembrane region" description="Helical" evidence="7">
    <location>
        <begin position="187"/>
        <end position="211"/>
    </location>
</feature>
<dbReference type="EC" id="2.3.1.225" evidence="7"/>
<comment type="similarity">
    <text evidence="7">Belongs to the DHHC palmitoyltransferase family.</text>
</comment>
<dbReference type="AlphaFoldDB" id="A0A0G4F1C1"/>
<dbReference type="GO" id="GO:0016020">
    <property type="term" value="C:membrane"/>
    <property type="evidence" value="ECO:0007669"/>
    <property type="project" value="UniProtKB-SubCell"/>
</dbReference>
<reference evidence="10" key="1">
    <citation type="submission" date="2014-11" db="EMBL/GenBank/DDBJ databases">
        <authorList>
            <person name="Otto D Thomas"/>
            <person name="Naeem Raeece"/>
        </authorList>
    </citation>
    <scope>NUCLEOTIDE SEQUENCE</scope>
</reference>
<evidence type="ECO:0000256" key="3">
    <source>
        <dbReference type="ARBA" id="ARBA00022692"/>
    </source>
</evidence>
<comment type="catalytic activity">
    <reaction evidence="7">
        <text>L-cysteinyl-[protein] + hexadecanoyl-CoA = S-hexadecanoyl-L-cysteinyl-[protein] + CoA</text>
        <dbReference type="Rhea" id="RHEA:36683"/>
        <dbReference type="Rhea" id="RHEA-COMP:10131"/>
        <dbReference type="Rhea" id="RHEA-COMP:11032"/>
        <dbReference type="ChEBI" id="CHEBI:29950"/>
        <dbReference type="ChEBI" id="CHEBI:57287"/>
        <dbReference type="ChEBI" id="CHEBI:57379"/>
        <dbReference type="ChEBI" id="CHEBI:74151"/>
        <dbReference type="EC" id="2.3.1.225"/>
    </reaction>
</comment>
<evidence type="ECO:0000256" key="6">
    <source>
        <dbReference type="ARBA" id="ARBA00023315"/>
    </source>
</evidence>
<feature type="region of interest" description="Disordered" evidence="8">
    <location>
        <begin position="337"/>
        <end position="358"/>
    </location>
</feature>
<dbReference type="PANTHER" id="PTHR12246">
    <property type="entry name" value="PALMITOYLTRANSFERASE ZDHHC16"/>
    <property type="match status" value="1"/>
</dbReference>
<dbReference type="PROSITE" id="PS50216">
    <property type="entry name" value="DHHC"/>
    <property type="match status" value="1"/>
</dbReference>
<feature type="transmembrane region" description="Helical" evidence="7">
    <location>
        <begin position="6"/>
        <end position="25"/>
    </location>
</feature>
<dbReference type="Pfam" id="PF01529">
    <property type="entry name" value="DHHC"/>
    <property type="match status" value="1"/>
</dbReference>
<feature type="transmembrane region" description="Helical" evidence="7">
    <location>
        <begin position="154"/>
        <end position="175"/>
    </location>
</feature>
<evidence type="ECO:0000259" key="9">
    <source>
        <dbReference type="Pfam" id="PF01529"/>
    </source>
</evidence>
<dbReference type="InterPro" id="IPR001594">
    <property type="entry name" value="Palmitoyltrfase_DHHC"/>
</dbReference>
<evidence type="ECO:0000256" key="5">
    <source>
        <dbReference type="ARBA" id="ARBA00023136"/>
    </source>
</evidence>
<evidence type="ECO:0000256" key="7">
    <source>
        <dbReference type="RuleBase" id="RU079119"/>
    </source>
</evidence>
<keyword evidence="5 7" id="KW-0472">Membrane</keyword>
<evidence type="ECO:0000256" key="8">
    <source>
        <dbReference type="SAM" id="MobiDB-lite"/>
    </source>
</evidence>
<dbReference type="PhylomeDB" id="A0A0G4F1C1"/>
<evidence type="ECO:0000256" key="2">
    <source>
        <dbReference type="ARBA" id="ARBA00022679"/>
    </source>
</evidence>
<comment type="domain">
    <text evidence="7">The DHHC domain is required for palmitoyltransferase activity.</text>
</comment>
<evidence type="ECO:0000313" key="10">
    <source>
        <dbReference type="EMBL" id="CEM05365.1"/>
    </source>
</evidence>
<protein>
    <recommendedName>
        <fullName evidence="7">Palmitoyltransferase</fullName>
        <ecNumber evidence="7">2.3.1.225</ecNumber>
    </recommendedName>
</protein>
<name>A0A0G4F1C1_9ALVE</name>
<keyword evidence="2 7" id="KW-0808">Transferase</keyword>